<dbReference type="GO" id="GO:0008061">
    <property type="term" value="F:chitin binding"/>
    <property type="evidence" value="ECO:0007669"/>
    <property type="project" value="UniProtKB-KW"/>
</dbReference>
<keyword evidence="1" id="KW-0147">Chitin-binding</keyword>
<dbReference type="AlphaFoldDB" id="A0A034WLK8"/>
<accession>A0A034WLK8</accession>
<dbReference type="PROSITE" id="PS50940">
    <property type="entry name" value="CHIT_BIND_II"/>
    <property type="match status" value="3"/>
</dbReference>
<dbReference type="SUPFAM" id="SSF57625">
    <property type="entry name" value="Invertebrate chitin-binding proteins"/>
    <property type="match status" value="3"/>
</dbReference>
<feature type="domain" description="Chitin-binding type-2" evidence="7">
    <location>
        <begin position="319"/>
        <end position="374"/>
    </location>
</feature>
<proteinExistence type="predicted"/>
<sequence length="374" mass="41449">MWCLVAFIAYLCGLSAGIEDLSEMLCSDVSNGAIVPNPRDCNSYFICGNVPMISYCDQGLHFDADNKVCNWPEIANCQFKKINISTNKHTEDQTTTSDYTIPKELNLLKTELDSDVPGSDYETPKEVNLLKTELDSDENINLYESVMTPQHINFIAFDVNTRMPIDPMTNYDPLNVACNHYGTYFLPHPNDCSSYYICAFGHMMQHKCGRGAGWNYKRQVCEVRPLTECYAGAAYQTSSAQLNTEVELSTVFSSQQLFSNTPTSEVCKACFALNNGFTSQPPDPSGSSNVETTRFILAEPQRLPTTPTLGPADISEGNVPNCPKNSKIYLPHATDCGKYYICIIGMPVLTSCPEGLYWNQTAELCDTSSNVVCP</sequence>
<evidence type="ECO:0000256" key="4">
    <source>
        <dbReference type="ARBA" id="ARBA00023157"/>
    </source>
</evidence>
<dbReference type="Pfam" id="PF01607">
    <property type="entry name" value="CBM_14"/>
    <property type="match status" value="3"/>
</dbReference>
<evidence type="ECO:0000259" key="7">
    <source>
        <dbReference type="PROSITE" id="PS50940"/>
    </source>
</evidence>
<dbReference type="SMART" id="SM00494">
    <property type="entry name" value="ChtBD2"/>
    <property type="match status" value="3"/>
</dbReference>
<dbReference type="GO" id="GO:0005576">
    <property type="term" value="C:extracellular region"/>
    <property type="evidence" value="ECO:0007669"/>
    <property type="project" value="InterPro"/>
</dbReference>
<evidence type="ECO:0000256" key="6">
    <source>
        <dbReference type="SAM" id="SignalP"/>
    </source>
</evidence>
<feature type="domain" description="Chitin-binding type-2" evidence="7">
    <location>
        <begin position="175"/>
        <end position="231"/>
    </location>
</feature>
<dbReference type="InterPro" id="IPR002557">
    <property type="entry name" value="Chitin-bd_dom"/>
</dbReference>
<keyword evidence="2 6" id="KW-0732">Signal</keyword>
<evidence type="ECO:0000313" key="8">
    <source>
        <dbReference type="EMBL" id="JAC55207.1"/>
    </source>
</evidence>
<evidence type="ECO:0000256" key="5">
    <source>
        <dbReference type="ARBA" id="ARBA00023180"/>
    </source>
</evidence>
<dbReference type="EMBL" id="GAKP01003745">
    <property type="protein sequence ID" value="JAC55207.1"/>
    <property type="molecule type" value="Transcribed_RNA"/>
</dbReference>
<keyword evidence="4" id="KW-1015">Disulfide bond</keyword>
<dbReference type="RefSeq" id="XP_011205006.2">
    <property type="nucleotide sequence ID" value="XM_011206704.4"/>
</dbReference>
<evidence type="ECO:0000256" key="1">
    <source>
        <dbReference type="ARBA" id="ARBA00022669"/>
    </source>
</evidence>
<dbReference type="InterPro" id="IPR036508">
    <property type="entry name" value="Chitin-bd_dom_sf"/>
</dbReference>
<dbReference type="Gene3D" id="2.170.140.10">
    <property type="entry name" value="Chitin binding domain"/>
    <property type="match status" value="3"/>
</dbReference>
<dbReference type="GeneID" id="105227384"/>
<keyword evidence="3" id="KW-0677">Repeat</keyword>
<gene>
    <name evidence="8" type="primary">PE1</name>
</gene>
<feature type="chain" id="PRO_5044538962" evidence="6">
    <location>
        <begin position="18"/>
        <end position="374"/>
    </location>
</feature>
<dbReference type="InterPro" id="IPR051940">
    <property type="entry name" value="Chitin_bind-dev_reg"/>
</dbReference>
<keyword evidence="5" id="KW-0325">Glycoprotein</keyword>
<dbReference type="OrthoDB" id="6422323at2759"/>
<feature type="signal peptide" evidence="6">
    <location>
        <begin position="1"/>
        <end position="17"/>
    </location>
</feature>
<reference evidence="8" key="1">
    <citation type="journal article" date="2014" name="BMC Genomics">
        <title>Characterizing the developmental transcriptome of the oriental fruit fly, Bactrocera dorsalis (Diptera: Tephritidae) through comparative genomic analysis with Drosophila melanogaster utilizing modENCODE datasets.</title>
        <authorList>
            <person name="Geib S.M."/>
            <person name="Calla B."/>
            <person name="Hall B."/>
            <person name="Hou S."/>
            <person name="Manoukis N.C."/>
        </authorList>
    </citation>
    <scope>NUCLEOTIDE SEQUENCE</scope>
    <source>
        <strain evidence="8">Punador</strain>
    </source>
</reference>
<dbReference type="PANTHER" id="PTHR23301:SF0">
    <property type="entry name" value="CHITIN-BINDING TYPE-2 DOMAIN-CONTAINING PROTEIN-RELATED"/>
    <property type="match status" value="1"/>
</dbReference>
<dbReference type="PANTHER" id="PTHR23301">
    <property type="entry name" value="CHITIN BINDING PERITROPHIN-A"/>
    <property type="match status" value="1"/>
</dbReference>
<evidence type="ECO:0000256" key="3">
    <source>
        <dbReference type="ARBA" id="ARBA00022737"/>
    </source>
</evidence>
<feature type="domain" description="Chitin-binding type-2" evidence="7">
    <location>
        <begin position="23"/>
        <end position="79"/>
    </location>
</feature>
<organism evidence="8">
    <name type="scientific">Bactrocera dorsalis</name>
    <name type="common">Oriental fruit fly</name>
    <name type="synonym">Dacus dorsalis</name>
    <dbReference type="NCBI Taxonomy" id="27457"/>
    <lineage>
        <taxon>Eukaryota</taxon>
        <taxon>Metazoa</taxon>
        <taxon>Ecdysozoa</taxon>
        <taxon>Arthropoda</taxon>
        <taxon>Hexapoda</taxon>
        <taxon>Insecta</taxon>
        <taxon>Pterygota</taxon>
        <taxon>Neoptera</taxon>
        <taxon>Endopterygota</taxon>
        <taxon>Diptera</taxon>
        <taxon>Brachycera</taxon>
        <taxon>Muscomorpha</taxon>
        <taxon>Tephritoidea</taxon>
        <taxon>Tephritidae</taxon>
        <taxon>Bactrocera</taxon>
        <taxon>Bactrocera</taxon>
    </lineage>
</organism>
<evidence type="ECO:0000256" key="2">
    <source>
        <dbReference type="ARBA" id="ARBA00022729"/>
    </source>
</evidence>
<name>A0A034WLK8_BACDO</name>
<protein>
    <submittedName>
        <fullName evidence="8">Peritrophin-1</fullName>
    </submittedName>
</protein>
<dbReference type="KEGG" id="bdr:105227384"/>